<dbReference type="Proteomes" id="UP000504623">
    <property type="component" value="Unplaced"/>
</dbReference>
<dbReference type="CDD" id="cd05713">
    <property type="entry name" value="IgV_MOG_like"/>
    <property type="match status" value="1"/>
</dbReference>
<evidence type="ECO:0000256" key="5">
    <source>
        <dbReference type="ARBA" id="ARBA00022729"/>
    </source>
</evidence>
<dbReference type="Pfam" id="PF22705">
    <property type="entry name" value="C2-set_3"/>
    <property type="match status" value="1"/>
</dbReference>
<dbReference type="GO" id="GO:0001817">
    <property type="term" value="P:regulation of cytokine production"/>
    <property type="evidence" value="ECO:0007669"/>
    <property type="project" value="TreeGrafter"/>
</dbReference>
<comment type="subcellular location">
    <subcellularLocation>
        <location evidence="1">Membrane</location>
        <topology evidence="1">Single-pass type I membrane protein</topology>
    </subcellularLocation>
</comment>
<dbReference type="PANTHER" id="PTHR24100:SF64">
    <property type="entry name" value="BUTYROPHILIN, SUBFAMILY 3, MEMBER A3-RELATED"/>
    <property type="match status" value="1"/>
</dbReference>
<dbReference type="InterPro" id="IPR003599">
    <property type="entry name" value="Ig_sub"/>
</dbReference>
<feature type="region of interest" description="Disordered" evidence="11">
    <location>
        <begin position="528"/>
        <end position="568"/>
    </location>
</feature>
<dbReference type="FunFam" id="2.60.40.10:FF:000208">
    <property type="entry name" value="Butyrophilin subfamily 1 member A1"/>
    <property type="match status" value="1"/>
</dbReference>
<evidence type="ECO:0000256" key="8">
    <source>
        <dbReference type="ARBA" id="ARBA00022989"/>
    </source>
</evidence>
<dbReference type="InterPro" id="IPR003877">
    <property type="entry name" value="SPRY_dom"/>
</dbReference>
<dbReference type="GO" id="GO:0005737">
    <property type="term" value="C:cytoplasm"/>
    <property type="evidence" value="ECO:0007669"/>
    <property type="project" value="UniProtKB-ARBA"/>
</dbReference>
<keyword evidence="3 12" id="KW-0812">Transmembrane</keyword>
<dbReference type="AlphaFoldDB" id="A0A9B0UB94"/>
<protein>
    <submittedName>
        <fullName evidence="16">Butyrophilin subfamily 1 member A1-like</fullName>
    </submittedName>
</protein>
<dbReference type="GeneID" id="102835320"/>
<evidence type="ECO:0000256" key="4">
    <source>
        <dbReference type="ARBA" id="ARBA00022723"/>
    </source>
</evidence>
<dbReference type="SMART" id="SM00406">
    <property type="entry name" value="IGv"/>
    <property type="match status" value="1"/>
</dbReference>
<reference evidence="16" key="1">
    <citation type="submission" date="2025-08" db="UniProtKB">
        <authorList>
            <consortium name="RefSeq"/>
        </authorList>
    </citation>
    <scope>IDENTIFICATION</scope>
    <source>
        <tissue evidence="16">Spleen</tissue>
    </source>
</reference>
<dbReference type="SUPFAM" id="SSF49899">
    <property type="entry name" value="Concanavalin A-like lectins/glucanases"/>
    <property type="match status" value="1"/>
</dbReference>
<dbReference type="GO" id="GO:0009897">
    <property type="term" value="C:external side of plasma membrane"/>
    <property type="evidence" value="ECO:0007669"/>
    <property type="project" value="TreeGrafter"/>
</dbReference>
<keyword evidence="4" id="KW-0479">Metal-binding</keyword>
<evidence type="ECO:0000313" key="15">
    <source>
        <dbReference type="Proteomes" id="UP000504623"/>
    </source>
</evidence>
<dbReference type="PROSITE" id="PS50188">
    <property type="entry name" value="B302_SPRY"/>
    <property type="match status" value="1"/>
</dbReference>
<dbReference type="InterPro" id="IPR013106">
    <property type="entry name" value="Ig_V-set"/>
</dbReference>
<keyword evidence="5" id="KW-0732">Signal</keyword>
<sequence length="568" mass="63154">MSVSTEKFLVIGPKDPIVAVLGEAITLPCSLSPAMNAESMELRWFRSVFSEVVFMYQNQREQKEKQMLQYKGRTSLVKDFLTQGAAAVRIDKVRVSDDGPYTCFFRNGDFYEDAPLVVKVAGVGSDPQVYIEGPEEDGIRMVCMASGWFPKPLVQWKGPSREKFLAFSESYAQDAEGLFSVEASLVVRDSSVRNVTCSIFNPILDQEKVKAIFIPEPFFPQASFPWMPVFVVSLTMLMLLSLGAGYFLKKEHSAKVQEWKNQENLQQEKRKDKKDSELAMKEWNAGRTGVFEVIEEQNSICLPLHSQGEGIHGEYDCSLTRVCSLSAWRKVQLYADWRKEQFQTWSVTLDPQSAHPDLALSQENMSVTWKDNCENLNDDRCLVLGTKGITSGRCYWKVKVRDGVTSSWAVGVCREDVYRGGCLRLCPEKGFWVVGHFIGGFCACATPDTSLTLRQFPCQVGVFLDYDGGDVSFYNMTDGSHIFSFSQISFSGTLFPYLMIYSGTPSLTICSMEGGPKGTPVLLNTFPSSLDESMSPPEEGFRSGSGGDGVLPGVESPLLPSGPRAVSP</sequence>
<dbReference type="SUPFAM" id="SSF48726">
    <property type="entry name" value="Immunoglobulin"/>
    <property type="match status" value="2"/>
</dbReference>
<dbReference type="Pfam" id="PF07686">
    <property type="entry name" value="V-set"/>
    <property type="match status" value="1"/>
</dbReference>
<dbReference type="InterPro" id="IPR013320">
    <property type="entry name" value="ConA-like_dom_sf"/>
</dbReference>
<evidence type="ECO:0000259" key="14">
    <source>
        <dbReference type="PROSITE" id="PS50835"/>
    </source>
</evidence>
<feature type="domain" description="Ig-like" evidence="14">
    <location>
        <begin position="22"/>
        <end position="119"/>
    </location>
</feature>
<keyword evidence="9 12" id="KW-0472">Membrane</keyword>
<evidence type="ECO:0000256" key="2">
    <source>
        <dbReference type="ARBA" id="ARBA00007591"/>
    </source>
</evidence>
<dbReference type="Gene3D" id="2.60.120.920">
    <property type="match status" value="1"/>
</dbReference>
<dbReference type="SMART" id="SM00589">
    <property type="entry name" value="PRY"/>
    <property type="match status" value="1"/>
</dbReference>
<feature type="domain" description="B30.2/SPRY" evidence="13">
    <location>
        <begin position="327"/>
        <end position="516"/>
    </location>
</feature>
<dbReference type="PROSITE" id="PS50835">
    <property type="entry name" value="IG_LIKE"/>
    <property type="match status" value="2"/>
</dbReference>
<feature type="domain" description="Ig-like" evidence="14">
    <location>
        <begin position="127"/>
        <end position="210"/>
    </location>
</feature>
<dbReference type="InterPro" id="IPR036179">
    <property type="entry name" value="Ig-like_dom_sf"/>
</dbReference>
<dbReference type="SMART" id="SM00409">
    <property type="entry name" value="IG"/>
    <property type="match status" value="1"/>
</dbReference>
<evidence type="ECO:0000256" key="3">
    <source>
        <dbReference type="ARBA" id="ARBA00022692"/>
    </source>
</evidence>
<evidence type="ECO:0000256" key="10">
    <source>
        <dbReference type="ARBA" id="ARBA00023319"/>
    </source>
</evidence>
<dbReference type="PANTHER" id="PTHR24100">
    <property type="entry name" value="BUTYROPHILIN"/>
    <property type="match status" value="1"/>
</dbReference>
<evidence type="ECO:0000313" key="16">
    <source>
        <dbReference type="RefSeq" id="XP_006877678.1"/>
    </source>
</evidence>
<dbReference type="InterPro" id="IPR007110">
    <property type="entry name" value="Ig-like_dom"/>
</dbReference>
<dbReference type="InterPro" id="IPR053896">
    <property type="entry name" value="BTN3A2-like_Ig-C"/>
</dbReference>
<dbReference type="Gene3D" id="2.60.40.10">
    <property type="entry name" value="Immunoglobulins"/>
    <property type="match status" value="2"/>
</dbReference>
<dbReference type="InterPro" id="IPR001870">
    <property type="entry name" value="B30.2/SPRY"/>
</dbReference>
<dbReference type="PRINTS" id="PR01407">
    <property type="entry name" value="BUTYPHLNCDUF"/>
</dbReference>
<feature type="transmembrane region" description="Helical" evidence="12">
    <location>
        <begin position="226"/>
        <end position="248"/>
    </location>
</feature>
<keyword evidence="7" id="KW-0862">Zinc</keyword>
<dbReference type="GO" id="GO:0050852">
    <property type="term" value="P:T cell receptor signaling pathway"/>
    <property type="evidence" value="ECO:0007669"/>
    <property type="project" value="TreeGrafter"/>
</dbReference>
<organism evidence="15 16">
    <name type="scientific">Chrysochloris asiatica</name>
    <name type="common">Cape golden mole</name>
    <dbReference type="NCBI Taxonomy" id="185453"/>
    <lineage>
        <taxon>Eukaryota</taxon>
        <taxon>Metazoa</taxon>
        <taxon>Chordata</taxon>
        <taxon>Craniata</taxon>
        <taxon>Vertebrata</taxon>
        <taxon>Euteleostomi</taxon>
        <taxon>Mammalia</taxon>
        <taxon>Eutheria</taxon>
        <taxon>Afrotheria</taxon>
        <taxon>Chrysochloridae</taxon>
        <taxon>Chrysochlorinae</taxon>
        <taxon>Chrysochloris</taxon>
    </lineage>
</organism>
<evidence type="ECO:0000256" key="7">
    <source>
        <dbReference type="ARBA" id="ARBA00022833"/>
    </source>
</evidence>
<evidence type="ECO:0000256" key="9">
    <source>
        <dbReference type="ARBA" id="ARBA00023136"/>
    </source>
</evidence>
<gene>
    <name evidence="16" type="primary">LOC102835320</name>
</gene>
<keyword evidence="15" id="KW-1185">Reference proteome</keyword>
<dbReference type="InterPro" id="IPR003879">
    <property type="entry name" value="Butyrophylin_SPRY"/>
</dbReference>
<evidence type="ECO:0000256" key="6">
    <source>
        <dbReference type="ARBA" id="ARBA00022771"/>
    </source>
</evidence>
<keyword evidence="8 12" id="KW-1133">Transmembrane helix</keyword>
<keyword evidence="10" id="KW-0393">Immunoglobulin domain</keyword>
<dbReference type="FunFam" id="2.60.120.920:FF:000040">
    <property type="entry name" value="Ret finger protein-like 4A"/>
    <property type="match status" value="1"/>
</dbReference>
<evidence type="ECO:0000256" key="1">
    <source>
        <dbReference type="ARBA" id="ARBA00004479"/>
    </source>
</evidence>
<proteinExistence type="inferred from homology"/>
<dbReference type="FunFam" id="2.60.40.10:FF:000088">
    <property type="entry name" value="Butyrophilin subfamily 1 member A1"/>
    <property type="match status" value="1"/>
</dbReference>
<dbReference type="InterPro" id="IPR006574">
    <property type="entry name" value="PRY"/>
</dbReference>
<dbReference type="RefSeq" id="XP_006877678.1">
    <property type="nucleotide sequence ID" value="XM_006877616.1"/>
</dbReference>
<accession>A0A9B0UB94</accession>
<dbReference type="GO" id="GO:0008270">
    <property type="term" value="F:zinc ion binding"/>
    <property type="evidence" value="ECO:0007669"/>
    <property type="project" value="UniProtKB-KW"/>
</dbReference>
<dbReference type="OrthoDB" id="9664323at2759"/>
<dbReference type="SMART" id="SM00449">
    <property type="entry name" value="SPRY"/>
    <property type="match status" value="1"/>
</dbReference>
<comment type="similarity">
    <text evidence="2">Belongs to the immunoglobulin superfamily. BTN/MOG family.</text>
</comment>
<evidence type="ECO:0000256" key="11">
    <source>
        <dbReference type="SAM" id="MobiDB-lite"/>
    </source>
</evidence>
<dbReference type="GO" id="GO:0005102">
    <property type="term" value="F:signaling receptor binding"/>
    <property type="evidence" value="ECO:0007669"/>
    <property type="project" value="TreeGrafter"/>
</dbReference>
<evidence type="ECO:0000256" key="12">
    <source>
        <dbReference type="SAM" id="Phobius"/>
    </source>
</evidence>
<keyword evidence="6" id="KW-0863">Zinc-finger</keyword>
<dbReference type="InterPro" id="IPR013783">
    <property type="entry name" value="Ig-like_fold"/>
</dbReference>
<evidence type="ECO:0000259" key="13">
    <source>
        <dbReference type="PROSITE" id="PS50188"/>
    </source>
</evidence>
<name>A0A9B0UB94_CHRAS</name>
<dbReference type="InterPro" id="IPR050504">
    <property type="entry name" value="IgSF_BTN/MOG"/>
</dbReference>
<dbReference type="Pfam" id="PF00622">
    <property type="entry name" value="SPRY"/>
    <property type="match status" value="1"/>
</dbReference>
<dbReference type="InterPro" id="IPR043136">
    <property type="entry name" value="B30.2/SPRY_sf"/>
</dbReference>